<feature type="compositionally biased region" description="Basic and acidic residues" evidence="1">
    <location>
        <begin position="134"/>
        <end position="145"/>
    </location>
</feature>
<dbReference type="AlphaFoldDB" id="A0A2Z7C5X5"/>
<protein>
    <submittedName>
        <fullName evidence="2">RING/U-box superfamily protein</fullName>
    </submittedName>
</protein>
<sequence>MQHAISQVMKCMRLSKNWSSRPVYQLAASVSTGNHLKSSLYTTVYQPGNHWSVIIGARQPISQLGGILHHSDDSVGPFWHDTSVCRSQRGSNLGSTINQKAQYAAVDRLIRSTTGNTIPSSALLEGLKNLARTETPRKADRNKSDHVKRRRTAAAGGGAQGGRRRRG</sequence>
<gene>
    <name evidence="2" type="ORF">F511_19498</name>
</gene>
<keyword evidence="3" id="KW-1185">Reference proteome</keyword>
<organism evidence="2 3">
    <name type="scientific">Dorcoceras hygrometricum</name>
    <dbReference type="NCBI Taxonomy" id="472368"/>
    <lineage>
        <taxon>Eukaryota</taxon>
        <taxon>Viridiplantae</taxon>
        <taxon>Streptophyta</taxon>
        <taxon>Embryophyta</taxon>
        <taxon>Tracheophyta</taxon>
        <taxon>Spermatophyta</taxon>
        <taxon>Magnoliopsida</taxon>
        <taxon>eudicotyledons</taxon>
        <taxon>Gunneridae</taxon>
        <taxon>Pentapetalae</taxon>
        <taxon>asterids</taxon>
        <taxon>lamiids</taxon>
        <taxon>Lamiales</taxon>
        <taxon>Gesneriaceae</taxon>
        <taxon>Didymocarpoideae</taxon>
        <taxon>Trichosporeae</taxon>
        <taxon>Loxocarpinae</taxon>
        <taxon>Dorcoceras</taxon>
    </lineage>
</organism>
<feature type="region of interest" description="Disordered" evidence="1">
    <location>
        <begin position="130"/>
        <end position="167"/>
    </location>
</feature>
<name>A0A2Z7C5X5_9LAMI</name>
<evidence type="ECO:0000313" key="2">
    <source>
        <dbReference type="EMBL" id="KZV41331.1"/>
    </source>
</evidence>
<reference evidence="2 3" key="1">
    <citation type="journal article" date="2015" name="Proc. Natl. Acad. Sci. U.S.A.">
        <title>The resurrection genome of Boea hygrometrica: A blueprint for survival of dehydration.</title>
        <authorList>
            <person name="Xiao L."/>
            <person name="Yang G."/>
            <person name="Zhang L."/>
            <person name="Yang X."/>
            <person name="Zhao S."/>
            <person name="Ji Z."/>
            <person name="Zhou Q."/>
            <person name="Hu M."/>
            <person name="Wang Y."/>
            <person name="Chen M."/>
            <person name="Xu Y."/>
            <person name="Jin H."/>
            <person name="Xiao X."/>
            <person name="Hu G."/>
            <person name="Bao F."/>
            <person name="Hu Y."/>
            <person name="Wan P."/>
            <person name="Li L."/>
            <person name="Deng X."/>
            <person name="Kuang T."/>
            <person name="Xiang C."/>
            <person name="Zhu J.K."/>
            <person name="Oliver M.J."/>
            <person name="He Y."/>
        </authorList>
    </citation>
    <scope>NUCLEOTIDE SEQUENCE [LARGE SCALE GENOMIC DNA]</scope>
    <source>
        <strain evidence="3">cv. XS01</strain>
    </source>
</reference>
<dbReference type="Proteomes" id="UP000250235">
    <property type="component" value="Unassembled WGS sequence"/>
</dbReference>
<dbReference type="EMBL" id="KQ999518">
    <property type="protein sequence ID" value="KZV41331.1"/>
    <property type="molecule type" value="Genomic_DNA"/>
</dbReference>
<proteinExistence type="predicted"/>
<evidence type="ECO:0000256" key="1">
    <source>
        <dbReference type="SAM" id="MobiDB-lite"/>
    </source>
</evidence>
<evidence type="ECO:0000313" key="3">
    <source>
        <dbReference type="Proteomes" id="UP000250235"/>
    </source>
</evidence>
<accession>A0A2Z7C5X5</accession>